<dbReference type="InterPro" id="IPR058625">
    <property type="entry name" value="MdtA-like_BSH"/>
</dbReference>
<sequence>MSFPDISQRSPQVRRGRSALAVAGLLVLAGCGSREAASPTAPVALTVTTTTLETAKLARSIVANGTVFPWQDVIIGAEVGGYRVAAVNIDVGDRVRKGQELVRLADDLLAADVTSKRANVQQAQATLENAAAALRRSEPLASSGVLSASDLDKLRSEEIAARARVEVAKAELEAAELRLRYTRVTAPDDGVISSRTVTVGQVAQTGTEMLRMVRNGRIEWRAEIPESRMREVKVGQAVDLTTADGAIIKGKVRTVAPTIESATRAGLVYVDIPVGSARPGMFARGEIVLAHSDSNMVPVASVVIEDGYSYVFVLGADGHTVQRRRIETGIVDGNLIEIVSGVNPGERVVDKGAGFLKDGDRVDVALADAERPS</sequence>
<evidence type="ECO:0000313" key="9">
    <source>
        <dbReference type="Proteomes" id="UP000588068"/>
    </source>
</evidence>
<reference evidence="8 9" key="1">
    <citation type="submission" date="2020-08" db="EMBL/GenBank/DDBJ databases">
        <title>Genomic Encyclopedia of Type Strains, Phase IV (KMG-IV): sequencing the most valuable type-strain genomes for metagenomic binning, comparative biology and taxonomic classification.</title>
        <authorList>
            <person name="Goeker M."/>
        </authorList>
    </citation>
    <scope>NUCLEOTIDE SEQUENCE [LARGE SCALE GENOMIC DNA]</scope>
    <source>
        <strain evidence="8 9">DSM 26723</strain>
    </source>
</reference>
<feature type="domain" description="CusB-like beta-barrel" evidence="6">
    <location>
        <begin position="222"/>
        <end position="286"/>
    </location>
</feature>
<evidence type="ECO:0000256" key="1">
    <source>
        <dbReference type="ARBA" id="ARBA00009477"/>
    </source>
</evidence>
<gene>
    <name evidence="8" type="ORF">HNQ60_003341</name>
</gene>
<dbReference type="PANTHER" id="PTHR30469">
    <property type="entry name" value="MULTIDRUG RESISTANCE PROTEIN MDTA"/>
    <property type="match status" value="1"/>
</dbReference>
<feature type="domain" description="Multidrug resistance protein MdtA-like barrel-sandwich hybrid" evidence="5">
    <location>
        <begin position="73"/>
        <end position="208"/>
    </location>
</feature>
<keyword evidence="9" id="KW-1185">Reference proteome</keyword>
<keyword evidence="3" id="KW-0732">Signal</keyword>
<dbReference type="Pfam" id="PF25975">
    <property type="entry name" value="CzcB_C"/>
    <property type="match status" value="1"/>
</dbReference>
<comment type="caution">
    <text evidence="8">The sequence shown here is derived from an EMBL/GenBank/DDBJ whole genome shotgun (WGS) entry which is preliminary data.</text>
</comment>
<protein>
    <submittedName>
        <fullName evidence="8">RND family efflux transporter MFP subunit</fullName>
    </submittedName>
</protein>
<dbReference type="InterPro" id="IPR058624">
    <property type="entry name" value="MdtA-like_HH"/>
</dbReference>
<dbReference type="EMBL" id="JACHHZ010000004">
    <property type="protein sequence ID" value="MBB6094454.1"/>
    <property type="molecule type" value="Genomic_DNA"/>
</dbReference>
<evidence type="ECO:0000259" key="6">
    <source>
        <dbReference type="Pfam" id="PF25954"/>
    </source>
</evidence>
<dbReference type="InterPro" id="IPR006143">
    <property type="entry name" value="RND_pump_MFP"/>
</dbReference>
<comment type="similarity">
    <text evidence="1">Belongs to the membrane fusion protein (MFP) (TC 8.A.1) family.</text>
</comment>
<proteinExistence type="inferred from homology"/>
<feature type="domain" description="Multidrug resistance protein MdtA-like alpha-helical hairpin" evidence="4">
    <location>
        <begin position="114"/>
        <end position="182"/>
    </location>
</feature>
<evidence type="ECO:0000256" key="2">
    <source>
        <dbReference type="SAM" id="Coils"/>
    </source>
</evidence>
<dbReference type="PANTHER" id="PTHR30469:SF15">
    <property type="entry name" value="HLYD FAMILY OF SECRETION PROTEINS"/>
    <property type="match status" value="1"/>
</dbReference>
<feature type="signal peptide" evidence="3">
    <location>
        <begin position="1"/>
        <end position="36"/>
    </location>
</feature>
<dbReference type="Pfam" id="PF25876">
    <property type="entry name" value="HH_MFP_RND"/>
    <property type="match status" value="1"/>
</dbReference>
<name>A0A841HP92_9GAMM</name>
<dbReference type="Gene3D" id="2.40.50.100">
    <property type="match status" value="1"/>
</dbReference>
<dbReference type="GO" id="GO:0015562">
    <property type="term" value="F:efflux transmembrane transporter activity"/>
    <property type="evidence" value="ECO:0007669"/>
    <property type="project" value="TreeGrafter"/>
</dbReference>
<dbReference type="RefSeq" id="WP_184333874.1">
    <property type="nucleotide sequence ID" value="NZ_JACHHZ010000004.1"/>
</dbReference>
<dbReference type="InterPro" id="IPR058792">
    <property type="entry name" value="Beta-barrel_RND_2"/>
</dbReference>
<dbReference type="NCBIfam" id="TIGR01730">
    <property type="entry name" value="RND_mfp"/>
    <property type="match status" value="1"/>
</dbReference>
<accession>A0A841HP92</accession>
<feature type="coiled-coil region" evidence="2">
    <location>
        <begin position="151"/>
        <end position="180"/>
    </location>
</feature>
<evidence type="ECO:0000256" key="3">
    <source>
        <dbReference type="SAM" id="SignalP"/>
    </source>
</evidence>
<dbReference type="Pfam" id="PF25954">
    <property type="entry name" value="Beta-barrel_RND_2"/>
    <property type="match status" value="1"/>
</dbReference>
<dbReference type="Proteomes" id="UP000588068">
    <property type="component" value="Unassembled WGS sequence"/>
</dbReference>
<feature type="chain" id="PRO_5032657897" evidence="3">
    <location>
        <begin position="37"/>
        <end position="373"/>
    </location>
</feature>
<evidence type="ECO:0000259" key="7">
    <source>
        <dbReference type="Pfam" id="PF25975"/>
    </source>
</evidence>
<feature type="domain" description="CzcB-like C-terminal circularly permuted SH3-like" evidence="7">
    <location>
        <begin position="297"/>
        <end position="356"/>
    </location>
</feature>
<evidence type="ECO:0000259" key="4">
    <source>
        <dbReference type="Pfam" id="PF25876"/>
    </source>
</evidence>
<dbReference type="Pfam" id="PF25917">
    <property type="entry name" value="BSH_RND"/>
    <property type="match status" value="1"/>
</dbReference>
<evidence type="ECO:0000259" key="5">
    <source>
        <dbReference type="Pfam" id="PF25917"/>
    </source>
</evidence>
<evidence type="ECO:0000313" key="8">
    <source>
        <dbReference type="EMBL" id="MBB6094454.1"/>
    </source>
</evidence>
<dbReference type="SUPFAM" id="SSF111369">
    <property type="entry name" value="HlyD-like secretion proteins"/>
    <property type="match status" value="1"/>
</dbReference>
<dbReference type="GO" id="GO:1990281">
    <property type="term" value="C:efflux pump complex"/>
    <property type="evidence" value="ECO:0007669"/>
    <property type="project" value="TreeGrafter"/>
</dbReference>
<dbReference type="Gene3D" id="2.40.30.170">
    <property type="match status" value="1"/>
</dbReference>
<dbReference type="Gene3D" id="2.40.420.20">
    <property type="match status" value="1"/>
</dbReference>
<organism evidence="8 9">
    <name type="scientific">Povalibacter uvarum</name>
    <dbReference type="NCBI Taxonomy" id="732238"/>
    <lineage>
        <taxon>Bacteria</taxon>
        <taxon>Pseudomonadati</taxon>
        <taxon>Pseudomonadota</taxon>
        <taxon>Gammaproteobacteria</taxon>
        <taxon>Steroidobacterales</taxon>
        <taxon>Steroidobacteraceae</taxon>
        <taxon>Povalibacter</taxon>
    </lineage>
</organism>
<dbReference type="AlphaFoldDB" id="A0A841HP92"/>
<dbReference type="InterPro" id="IPR058649">
    <property type="entry name" value="CzcB_C"/>
</dbReference>
<keyword evidence="2" id="KW-0175">Coiled coil</keyword>
<dbReference type="Gene3D" id="1.10.287.470">
    <property type="entry name" value="Helix hairpin bin"/>
    <property type="match status" value="1"/>
</dbReference>